<name>A0A286G9C6_9BACT</name>
<sequence length="194" mass="22095">MIYQWFKRLILGSVILAQSTFAQSGYPPPCDEAQLTDIVAKSPTKRQILADYVESCEQKLWSNDKGIVMLYQYRNQQDQLCWYLSSSIDDHYKDNLPRQFMDFEGDIVLIYNGKPGELRSDTTINKSALNHCLEQIIGDRVYSRPTAKSRWTNGVLPISNHKLTVGRRRIFAGNGGALIIVFASDGTYQKILPI</sequence>
<proteinExistence type="predicted"/>
<evidence type="ECO:0000313" key="3">
    <source>
        <dbReference type="Proteomes" id="UP000219452"/>
    </source>
</evidence>
<dbReference type="Proteomes" id="UP000219452">
    <property type="component" value="Unassembled WGS sequence"/>
</dbReference>
<reference evidence="3" key="1">
    <citation type="submission" date="2017-09" db="EMBL/GenBank/DDBJ databases">
        <authorList>
            <person name="Varghese N."/>
            <person name="Submissions S."/>
        </authorList>
    </citation>
    <scope>NUCLEOTIDE SEQUENCE [LARGE SCALE GENOMIC DNA]</scope>
    <source>
        <strain evidence="3">DSM 29961</strain>
    </source>
</reference>
<organism evidence="2 3">
    <name type="scientific">Spirosoma fluviale</name>
    <dbReference type="NCBI Taxonomy" id="1597977"/>
    <lineage>
        <taxon>Bacteria</taxon>
        <taxon>Pseudomonadati</taxon>
        <taxon>Bacteroidota</taxon>
        <taxon>Cytophagia</taxon>
        <taxon>Cytophagales</taxon>
        <taxon>Cytophagaceae</taxon>
        <taxon>Spirosoma</taxon>
    </lineage>
</organism>
<accession>A0A286G9C6</accession>
<keyword evidence="1" id="KW-0732">Signal</keyword>
<feature type="signal peptide" evidence="1">
    <location>
        <begin position="1"/>
        <end position="24"/>
    </location>
</feature>
<feature type="chain" id="PRO_5012741592" evidence="1">
    <location>
        <begin position="25"/>
        <end position="194"/>
    </location>
</feature>
<evidence type="ECO:0000313" key="2">
    <source>
        <dbReference type="EMBL" id="SOD92085.1"/>
    </source>
</evidence>
<gene>
    <name evidence="2" type="ORF">SAMN06269250_3790</name>
</gene>
<dbReference type="AlphaFoldDB" id="A0A286G9C6"/>
<keyword evidence="3" id="KW-1185">Reference proteome</keyword>
<evidence type="ECO:0000256" key="1">
    <source>
        <dbReference type="SAM" id="SignalP"/>
    </source>
</evidence>
<protein>
    <submittedName>
        <fullName evidence="2">Uncharacterized protein</fullName>
    </submittedName>
</protein>
<dbReference type="EMBL" id="OCNH01000003">
    <property type="protein sequence ID" value="SOD92085.1"/>
    <property type="molecule type" value="Genomic_DNA"/>
</dbReference>